<gene>
    <name evidence="1" type="primary">PPUP8375</name>
</gene>
<feature type="non-terminal residue" evidence="1">
    <location>
        <position position="1"/>
    </location>
</feature>
<evidence type="ECO:0000313" key="1">
    <source>
        <dbReference type="EMBL" id="JAO05854.1"/>
    </source>
</evidence>
<dbReference type="AlphaFoldDB" id="A0A0S7ESM8"/>
<protein>
    <submittedName>
        <fullName evidence="1">PPUP8375</fullName>
    </submittedName>
</protein>
<name>A0A0S7ESM8_9TELE</name>
<dbReference type="EMBL" id="GBYX01475823">
    <property type="protein sequence ID" value="JAO05854.1"/>
    <property type="molecule type" value="Transcribed_RNA"/>
</dbReference>
<accession>A0A0S7ESM8</accession>
<proteinExistence type="predicted"/>
<sequence length="107" mass="12349">QPWKLEASLHHNLQLMPQQTLCTYRKDRQFHGNKTEQEKRGMERHGRGWILGVSRNKDEQKDGDLFLCVCVFATGENNSTLYAGIGKRQASIRSAFWTWTIQAVSRG</sequence>
<organism evidence="1">
    <name type="scientific">Poeciliopsis prolifica</name>
    <name type="common">blackstripe livebearer</name>
    <dbReference type="NCBI Taxonomy" id="188132"/>
    <lineage>
        <taxon>Eukaryota</taxon>
        <taxon>Metazoa</taxon>
        <taxon>Chordata</taxon>
        <taxon>Craniata</taxon>
        <taxon>Vertebrata</taxon>
        <taxon>Euteleostomi</taxon>
        <taxon>Actinopterygii</taxon>
        <taxon>Neopterygii</taxon>
        <taxon>Teleostei</taxon>
        <taxon>Neoteleostei</taxon>
        <taxon>Acanthomorphata</taxon>
        <taxon>Ovalentaria</taxon>
        <taxon>Atherinomorphae</taxon>
        <taxon>Cyprinodontiformes</taxon>
        <taxon>Poeciliidae</taxon>
        <taxon>Poeciliinae</taxon>
        <taxon>Poeciliopsis</taxon>
    </lineage>
</organism>
<reference evidence="1" key="1">
    <citation type="submission" date="2014-12" db="EMBL/GenBank/DDBJ databases">
        <title>Parallel Evolution in Life History Adaptation Evident in the Tissue-Specific Poeciliopsis prolifica transcriptome.</title>
        <authorList>
            <person name="Jue N.K."/>
            <person name="Foley R.J."/>
            <person name="Obergfell C."/>
            <person name="Reznick D.N."/>
            <person name="O'Neill R.J."/>
            <person name="O'Neill M.J."/>
        </authorList>
    </citation>
    <scope>NUCLEOTIDE SEQUENCE</scope>
</reference>